<reference evidence="2" key="1">
    <citation type="submission" date="2017-09" db="EMBL/GenBank/DDBJ databases">
        <title>Depth-based differentiation of microbial function through sediment-hosted aquifers and enrichment of novel symbionts in the deep terrestrial subsurface.</title>
        <authorList>
            <person name="Probst A.J."/>
            <person name="Ladd B."/>
            <person name="Jarett J.K."/>
            <person name="Geller-Mcgrath D.E."/>
            <person name="Sieber C.M.K."/>
            <person name="Emerson J.B."/>
            <person name="Anantharaman K."/>
            <person name="Thomas B.C."/>
            <person name="Malmstrom R."/>
            <person name="Stieglmeier M."/>
            <person name="Klingl A."/>
            <person name="Woyke T."/>
            <person name="Ryan C.M."/>
            <person name="Banfield J.F."/>
        </authorList>
    </citation>
    <scope>NUCLEOTIDE SEQUENCE [LARGE SCALE GENOMIC DNA]</scope>
</reference>
<evidence type="ECO:0000313" key="1">
    <source>
        <dbReference type="EMBL" id="PJC76622.1"/>
    </source>
</evidence>
<proteinExistence type="predicted"/>
<protein>
    <submittedName>
        <fullName evidence="1">Uncharacterized protein</fullName>
    </submittedName>
</protein>
<evidence type="ECO:0000313" key="2">
    <source>
        <dbReference type="Proteomes" id="UP000230384"/>
    </source>
</evidence>
<comment type="caution">
    <text evidence="1">The sequence shown here is derived from an EMBL/GenBank/DDBJ whole genome shotgun (WGS) entry which is preliminary data.</text>
</comment>
<organism evidence="1 2">
    <name type="scientific">Candidatus Shapirobacteria bacterium CG_4_8_14_3_um_filter_39_11</name>
    <dbReference type="NCBI Taxonomy" id="1974875"/>
    <lineage>
        <taxon>Bacteria</taxon>
        <taxon>Candidatus Shapironibacteriota</taxon>
    </lineage>
</organism>
<dbReference type="EMBL" id="PFQN01000034">
    <property type="protein sequence ID" value="PJC76622.1"/>
    <property type="molecule type" value="Genomic_DNA"/>
</dbReference>
<dbReference type="Proteomes" id="UP000230384">
    <property type="component" value="Unassembled WGS sequence"/>
</dbReference>
<name>A0A2M8GGS9_9BACT</name>
<accession>A0A2M8GGS9</accession>
<dbReference type="AlphaFoldDB" id="A0A2M8GGS9"/>
<gene>
    <name evidence="1" type="ORF">CO010_02335</name>
</gene>
<sequence>MKNWSVDEKKLKKSPKKYELWKLEQQLAYGLDKGETINRKKLMANWEFLEPRLDPQRRDFIKFLLWG</sequence>